<gene>
    <name evidence="1" type="ORF">TM448A00287_0045</name>
    <name evidence="2" type="ORF">TM448B00362_0045</name>
</gene>
<dbReference type="EMBL" id="MT144616">
    <property type="protein sequence ID" value="QJH95299.1"/>
    <property type="molecule type" value="Genomic_DNA"/>
</dbReference>
<evidence type="ECO:0000313" key="2">
    <source>
        <dbReference type="EMBL" id="QJH95299.1"/>
    </source>
</evidence>
<sequence length="50" mass="5542">MKDPGRIDNKNFKPHLESVVLRRSAGFFMSTRASAAFFMRNIVSINLGGG</sequence>
<evidence type="ECO:0000313" key="1">
    <source>
        <dbReference type="EMBL" id="QJA45923.1"/>
    </source>
</evidence>
<name>A0A6H1ZDD8_9ZZZZ</name>
<dbReference type="AlphaFoldDB" id="A0A6H1ZDD8"/>
<dbReference type="EMBL" id="MT143999">
    <property type="protein sequence ID" value="QJA45923.1"/>
    <property type="molecule type" value="Genomic_DNA"/>
</dbReference>
<protein>
    <submittedName>
        <fullName evidence="1">Uncharacterized protein</fullName>
    </submittedName>
</protein>
<reference evidence="1" key="1">
    <citation type="submission" date="2020-03" db="EMBL/GenBank/DDBJ databases">
        <title>The deep terrestrial virosphere.</title>
        <authorList>
            <person name="Holmfeldt K."/>
            <person name="Nilsson E."/>
            <person name="Simone D."/>
            <person name="Lopez-Fernandez M."/>
            <person name="Wu X."/>
            <person name="de Brujin I."/>
            <person name="Lundin D."/>
            <person name="Andersson A."/>
            <person name="Bertilsson S."/>
            <person name="Dopson M."/>
        </authorList>
    </citation>
    <scope>NUCLEOTIDE SEQUENCE</scope>
    <source>
        <strain evidence="1">TM448A00287</strain>
        <strain evidence="2">TM448B00362</strain>
    </source>
</reference>
<organism evidence="1">
    <name type="scientific">viral metagenome</name>
    <dbReference type="NCBI Taxonomy" id="1070528"/>
    <lineage>
        <taxon>unclassified sequences</taxon>
        <taxon>metagenomes</taxon>
        <taxon>organismal metagenomes</taxon>
    </lineage>
</organism>
<accession>A0A6H1ZDD8</accession>
<proteinExistence type="predicted"/>